<feature type="transmembrane region" description="Helical" evidence="1">
    <location>
        <begin position="181"/>
        <end position="203"/>
    </location>
</feature>
<feature type="transmembrane region" description="Helical" evidence="1">
    <location>
        <begin position="215"/>
        <end position="237"/>
    </location>
</feature>
<keyword evidence="3" id="KW-1185">Reference proteome</keyword>
<keyword evidence="1" id="KW-1133">Transmembrane helix</keyword>
<dbReference type="Proteomes" id="UP000193083">
    <property type="component" value="Unassembled WGS sequence"/>
</dbReference>
<dbReference type="RefSeq" id="WP_085467348.1">
    <property type="nucleotide sequence ID" value="NZ_FXBL01000004.1"/>
</dbReference>
<feature type="transmembrane region" description="Helical" evidence="1">
    <location>
        <begin position="41"/>
        <end position="62"/>
    </location>
</feature>
<gene>
    <name evidence="2" type="ORF">SAMN02982922_5794</name>
</gene>
<protein>
    <submittedName>
        <fullName evidence="2">Uncharacterized protein</fullName>
    </submittedName>
</protein>
<evidence type="ECO:0000256" key="1">
    <source>
        <dbReference type="SAM" id="Phobius"/>
    </source>
</evidence>
<dbReference type="AlphaFoldDB" id="A0A1X7Q0I0"/>
<feature type="transmembrane region" description="Helical" evidence="1">
    <location>
        <begin position="142"/>
        <end position="161"/>
    </location>
</feature>
<name>A0A1X7Q0I0_9HYPH</name>
<evidence type="ECO:0000313" key="2">
    <source>
        <dbReference type="EMBL" id="SMH57434.1"/>
    </source>
</evidence>
<feature type="transmembrane region" description="Helical" evidence="1">
    <location>
        <begin position="74"/>
        <end position="94"/>
    </location>
</feature>
<dbReference type="EMBL" id="FXBL01000004">
    <property type="protein sequence ID" value="SMH57434.1"/>
    <property type="molecule type" value="Genomic_DNA"/>
</dbReference>
<feature type="transmembrane region" description="Helical" evidence="1">
    <location>
        <begin position="243"/>
        <end position="261"/>
    </location>
</feature>
<sequence>MLSSSTRSLTFAVAVLYAVLGALLFVAPHWAAPNFAWKVSPLVTMTIGGWCLGNAWAAYVVASRWRFSLVVSGLVYLALFALFQAGVVLAFWPVLRLGHWLAWLYLAALALNLLQAAVWIVEALRTRPAIETLGGRTSRRDIAVDVVFILLVAFLGLYGLLAPQGARGLHGGIFPDILTPFSLRAFGAFYLAVALGPLTLLVVRGVDTALTHMYLSWGLILFIALAALAFIGVFDLTGRPGQWIYLGIYVAVGAATAIYMLRGGTGARSAQASREVTDPRR</sequence>
<keyword evidence="1" id="KW-0472">Membrane</keyword>
<organism evidence="2 3">
    <name type="scientific">Mesorhizobium australicum</name>
    <dbReference type="NCBI Taxonomy" id="536018"/>
    <lineage>
        <taxon>Bacteria</taxon>
        <taxon>Pseudomonadati</taxon>
        <taxon>Pseudomonadota</taxon>
        <taxon>Alphaproteobacteria</taxon>
        <taxon>Hyphomicrobiales</taxon>
        <taxon>Phyllobacteriaceae</taxon>
        <taxon>Mesorhizobium</taxon>
    </lineage>
</organism>
<reference evidence="2 3" key="1">
    <citation type="submission" date="2017-04" db="EMBL/GenBank/DDBJ databases">
        <authorList>
            <person name="Afonso C.L."/>
            <person name="Miller P.J."/>
            <person name="Scott M.A."/>
            <person name="Spackman E."/>
            <person name="Goraichik I."/>
            <person name="Dimitrov K.M."/>
            <person name="Suarez D.L."/>
            <person name="Swayne D.E."/>
        </authorList>
    </citation>
    <scope>NUCLEOTIDE SEQUENCE [LARGE SCALE GENOMIC DNA]</scope>
    <source>
        <strain evidence="2 3">B5P</strain>
    </source>
</reference>
<evidence type="ECO:0000313" key="3">
    <source>
        <dbReference type="Proteomes" id="UP000193083"/>
    </source>
</evidence>
<proteinExistence type="predicted"/>
<feature type="transmembrane region" description="Helical" evidence="1">
    <location>
        <begin position="100"/>
        <end position="121"/>
    </location>
</feature>
<keyword evidence="1" id="KW-0812">Transmembrane</keyword>
<accession>A0A1X7Q0I0</accession>